<dbReference type="Pfam" id="PF25087">
    <property type="entry name" value="GMPPB_C"/>
    <property type="match status" value="1"/>
</dbReference>
<protein>
    <recommendedName>
        <fullName evidence="1">Mannose-1-phosphate guanyltransferase C-terminal domain-containing protein</fullName>
    </recommendedName>
</protein>
<dbReference type="InterPro" id="IPR011004">
    <property type="entry name" value="Trimer_LpxA-like_sf"/>
</dbReference>
<dbReference type="SUPFAM" id="SSF51161">
    <property type="entry name" value="Trimeric LpxA-like enzymes"/>
    <property type="match status" value="1"/>
</dbReference>
<dbReference type="PANTHER" id="PTHR43480:SF1">
    <property type="entry name" value="ACYL-[ACYL-CARRIER-PROTEIN]--UDP-N-ACETYLGLUCOSAMINE O-ACYLTRANSFERASE, MITOCHONDRIAL-RELATED"/>
    <property type="match status" value="1"/>
</dbReference>
<dbReference type="STRING" id="1003232.J9DJ11"/>
<name>J9DJ11_EDHAE</name>
<keyword evidence="3" id="KW-1185">Reference proteome</keyword>
<gene>
    <name evidence="2" type="ORF">EDEG_03996</name>
</gene>
<comment type="caution">
    <text evidence="2">The sequence shown here is derived from an EMBL/GenBank/DDBJ whole genome shotgun (WGS) entry which is preliminary data.</text>
</comment>
<evidence type="ECO:0000313" key="3">
    <source>
        <dbReference type="Proteomes" id="UP000003163"/>
    </source>
</evidence>
<reference evidence="2 3" key="1">
    <citation type="submission" date="2011-08" db="EMBL/GenBank/DDBJ databases">
        <authorList>
            <person name="Liu Z.J."/>
            <person name="Shi F.L."/>
            <person name="Lu J.Q."/>
            <person name="Li M."/>
            <person name="Wang Z.L."/>
        </authorList>
    </citation>
    <scope>NUCLEOTIDE SEQUENCE [LARGE SCALE GENOMIC DNA]</scope>
    <source>
        <strain evidence="2 3">USNM 41457</strain>
    </source>
</reference>
<dbReference type="GO" id="GO:0008780">
    <property type="term" value="F:acyl-[acyl-carrier-protein]-UDP-N-acetylglucosamine O-acyltransferase activity"/>
    <property type="evidence" value="ECO:0007669"/>
    <property type="project" value="InterPro"/>
</dbReference>
<dbReference type="Proteomes" id="UP000003163">
    <property type="component" value="Unassembled WGS sequence"/>
</dbReference>
<dbReference type="Gene3D" id="2.160.10.10">
    <property type="entry name" value="Hexapeptide repeat proteins"/>
    <property type="match status" value="1"/>
</dbReference>
<dbReference type="GO" id="GO:0008610">
    <property type="term" value="P:lipid biosynthetic process"/>
    <property type="evidence" value="ECO:0007669"/>
    <property type="project" value="InterPro"/>
</dbReference>
<dbReference type="EMBL" id="AFBI03000173">
    <property type="protein sequence ID" value="EJW01377.1"/>
    <property type="molecule type" value="Genomic_DNA"/>
</dbReference>
<dbReference type="InterPro" id="IPR056729">
    <property type="entry name" value="GMPPB_C"/>
</dbReference>
<evidence type="ECO:0000259" key="1">
    <source>
        <dbReference type="Pfam" id="PF25087"/>
    </source>
</evidence>
<reference evidence="3" key="2">
    <citation type="submission" date="2015-07" db="EMBL/GenBank/DDBJ databases">
        <title>Contrasting host-pathogen interactions and genome evolution in two generalist and specialist microsporidian pathogens of mosquitoes.</title>
        <authorList>
            <consortium name="The Broad Institute Genomics Platform"/>
            <consortium name="The Broad Institute Genome Sequencing Center for Infectious Disease"/>
            <person name="Cuomo C.A."/>
            <person name="Sanscrainte N.D."/>
            <person name="Goldberg J.M."/>
            <person name="Heiman D."/>
            <person name="Young S."/>
            <person name="Zeng Q."/>
            <person name="Becnel J.J."/>
            <person name="Birren B.W."/>
        </authorList>
    </citation>
    <scope>NUCLEOTIDE SEQUENCE [LARGE SCALE GENOMIC DNA]</scope>
    <source>
        <strain evidence="3">USNM 41457</strain>
    </source>
</reference>
<dbReference type="AlphaFoldDB" id="J9DJ11"/>
<dbReference type="InterPro" id="IPR010137">
    <property type="entry name" value="Lipid_A_LpxA"/>
</dbReference>
<organism evidence="2 3">
    <name type="scientific">Edhazardia aedis (strain USNM 41457)</name>
    <name type="common">Microsporidian parasite</name>
    <dbReference type="NCBI Taxonomy" id="1003232"/>
    <lineage>
        <taxon>Eukaryota</taxon>
        <taxon>Fungi</taxon>
        <taxon>Fungi incertae sedis</taxon>
        <taxon>Microsporidia</taxon>
        <taxon>Edhazardia</taxon>
    </lineage>
</organism>
<accession>J9DJ11</accession>
<proteinExistence type="predicted"/>
<dbReference type="HOGENOM" id="CLU_811405_0_0_1"/>
<evidence type="ECO:0000313" key="2">
    <source>
        <dbReference type="EMBL" id="EJW01377.1"/>
    </source>
</evidence>
<feature type="domain" description="Mannose-1-phosphate guanyltransferase C-terminal" evidence="1">
    <location>
        <begin position="79"/>
        <end position="162"/>
    </location>
</feature>
<dbReference type="VEuPathDB" id="MicrosporidiaDB:EDEG_03996"/>
<dbReference type="InParanoid" id="J9DJ11"/>
<dbReference type="OrthoDB" id="424572at2759"/>
<sequence>MMERDANAEFIPEKYIQILEYIFSVPDEWTNTNKKRHYDNIQQAFINPSCHLSYFEYHIPKFSKEFVLYRRYQFPNKIIAIHVTSTLKTSSIFGENCVLIGAGCTIYPGVYIGQNVTILDNSRIYSNCYLGENSFIGERCIIGSQTFIGKNNILKNHIIINDVASSLRRQLFYEQKSSYAIKEVDILLRRCAFDAIIAEKKIFNEKCYLGTLITITSQNNVGSESFICSFTQVGSLNTIKSNSIIFENTFVLTKAGFSKYYYDNRCIIYDNNGQEFYQKKINCYKNEYGSNKVFLQYENFVSLPYSDSPIHKSELQNIICEALKLINDTSDYNKKRNIFYRR</sequence>
<dbReference type="PANTHER" id="PTHR43480">
    <property type="entry name" value="ACYL-[ACYL-CARRIER-PROTEIN]--UDP-N-ACETYLGLUCOSAMINE O-ACYLTRANSFERASE"/>
    <property type="match status" value="1"/>
</dbReference>